<comment type="caution">
    <text evidence="2">The sequence shown here is derived from an EMBL/GenBank/DDBJ whole genome shotgun (WGS) entry which is preliminary data.</text>
</comment>
<feature type="compositionally biased region" description="Low complexity" evidence="1">
    <location>
        <begin position="82"/>
        <end position="91"/>
    </location>
</feature>
<name>A0A2T0UTV0_9MICO</name>
<proteinExistence type="predicted"/>
<evidence type="ECO:0000256" key="1">
    <source>
        <dbReference type="SAM" id="MobiDB-lite"/>
    </source>
</evidence>
<reference evidence="2 3" key="1">
    <citation type="submission" date="2018-03" db="EMBL/GenBank/DDBJ databases">
        <title>Genomic Encyclopedia of Archaeal and Bacterial Type Strains, Phase II (KMG-II): from individual species to whole genera.</title>
        <authorList>
            <person name="Goeker M."/>
        </authorList>
    </citation>
    <scope>NUCLEOTIDE SEQUENCE [LARGE SCALE GENOMIC DNA]</scope>
    <source>
        <strain evidence="2 3">ATCC BAA-1496</strain>
    </source>
</reference>
<dbReference type="RefSeq" id="WP_106296879.1">
    <property type="nucleotide sequence ID" value="NZ_PVTI01000006.1"/>
</dbReference>
<keyword evidence="3" id="KW-1185">Reference proteome</keyword>
<evidence type="ECO:0000313" key="3">
    <source>
        <dbReference type="Proteomes" id="UP000237822"/>
    </source>
</evidence>
<accession>A0A2T0UTV0</accession>
<dbReference type="OrthoDB" id="4870760at2"/>
<dbReference type="AlphaFoldDB" id="A0A2T0UTV0"/>
<organism evidence="2 3">
    <name type="scientific">Knoellia remsis</name>
    <dbReference type="NCBI Taxonomy" id="407159"/>
    <lineage>
        <taxon>Bacteria</taxon>
        <taxon>Bacillati</taxon>
        <taxon>Actinomycetota</taxon>
        <taxon>Actinomycetes</taxon>
        <taxon>Micrococcales</taxon>
        <taxon>Intrasporangiaceae</taxon>
        <taxon>Knoellia</taxon>
    </lineage>
</organism>
<gene>
    <name evidence="2" type="ORF">BCF74_10615</name>
</gene>
<evidence type="ECO:0000313" key="2">
    <source>
        <dbReference type="EMBL" id="PRY61267.1"/>
    </source>
</evidence>
<dbReference type="Proteomes" id="UP000237822">
    <property type="component" value="Unassembled WGS sequence"/>
</dbReference>
<dbReference type="EMBL" id="PVTI01000006">
    <property type="protein sequence ID" value="PRY61267.1"/>
    <property type="molecule type" value="Genomic_DNA"/>
</dbReference>
<protein>
    <submittedName>
        <fullName evidence="2">Uncharacterized protein</fullName>
    </submittedName>
</protein>
<sequence>MVKPVHPARLTEVSRVLDDLRDRLAAAEDDLLSSLVVLGEPEAQRTVDGWFDQVVDLLRAVDEITDQHVVTLSRAAARRSSDSGADAPAPAVEDALDHHDVVAGRLAQGEPTPRQPW</sequence>
<feature type="region of interest" description="Disordered" evidence="1">
    <location>
        <begin position="74"/>
        <end position="117"/>
    </location>
</feature>